<dbReference type="PROSITE" id="PS50043">
    <property type="entry name" value="HTH_LUXR_2"/>
    <property type="match status" value="1"/>
</dbReference>
<organism evidence="5 6">
    <name type="scientific">Tessaracoccus flavescens</name>
    <dbReference type="NCBI Taxonomy" id="399497"/>
    <lineage>
        <taxon>Bacteria</taxon>
        <taxon>Bacillati</taxon>
        <taxon>Actinomycetota</taxon>
        <taxon>Actinomycetes</taxon>
        <taxon>Propionibacteriales</taxon>
        <taxon>Propionibacteriaceae</taxon>
        <taxon>Tessaracoccus</taxon>
    </lineage>
</organism>
<keyword evidence="6" id="KW-1185">Reference proteome</keyword>
<dbReference type="CDD" id="cd06170">
    <property type="entry name" value="LuxR_C_like"/>
    <property type="match status" value="1"/>
</dbReference>
<dbReference type="Gene3D" id="3.40.50.2300">
    <property type="match status" value="1"/>
</dbReference>
<evidence type="ECO:0000256" key="1">
    <source>
        <dbReference type="ARBA" id="ARBA00023015"/>
    </source>
</evidence>
<dbReference type="InterPro" id="IPR016032">
    <property type="entry name" value="Sig_transdc_resp-reg_C-effctor"/>
</dbReference>
<dbReference type="KEGG" id="tfa:BW733_08885"/>
<dbReference type="RefSeq" id="WP_237268127.1">
    <property type="nucleotide sequence ID" value="NZ_CP019607.1"/>
</dbReference>
<proteinExistence type="predicted"/>
<evidence type="ECO:0000256" key="2">
    <source>
        <dbReference type="ARBA" id="ARBA00023125"/>
    </source>
</evidence>
<evidence type="ECO:0000259" key="4">
    <source>
        <dbReference type="PROSITE" id="PS50043"/>
    </source>
</evidence>
<dbReference type="Proteomes" id="UP000188235">
    <property type="component" value="Chromosome"/>
</dbReference>
<evidence type="ECO:0000256" key="3">
    <source>
        <dbReference type="ARBA" id="ARBA00023163"/>
    </source>
</evidence>
<dbReference type="EMBL" id="CP019607">
    <property type="protein sequence ID" value="AQP50925.1"/>
    <property type="molecule type" value="Genomic_DNA"/>
</dbReference>
<dbReference type="PANTHER" id="PTHR43214:SF24">
    <property type="entry name" value="TRANSCRIPTIONAL REGULATORY PROTEIN NARL-RELATED"/>
    <property type="match status" value="1"/>
</dbReference>
<gene>
    <name evidence="5" type="ORF">BW733_08885</name>
</gene>
<name>A0A1Q2CXQ6_9ACTN</name>
<dbReference type="AlphaFoldDB" id="A0A1Q2CXQ6"/>
<evidence type="ECO:0000313" key="6">
    <source>
        <dbReference type="Proteomes" id="UP000188235"/>
    </source>
</evidence>
<feature type="domain" description="HTH luxR-type" evidence="4">
    <location>
        <begin position="58"/>
        <end position="123"/>
    </location>
</feature>
<dbReference type="InterPro" id="IPR000792">
    <property type="entry name" value="Tscrpt_reg_LuxR_C"/>
</dbReference>
<dbReference type="PRINTS" id="PR00038">
    <property type="entry name" value="HTHLUXR"/>
</dbReference>
<dbReference type="GO" id="GO:0003677">
    <property type="term" value="F:DNA binding"/>
    <property type="evidence" value="ECO:0007669"/>
    <property type="project" value="UniProtKB-KW"/>
</dbReference>
<protein>
    <recommendedName>
        <fullName evidence="4">HTH luxR-type domain-containing protein</fullName>
    </recommendedName>
</protein>
<dbReference type="SMART" id="SM00421">
    <property type="entry name" value="HTH_LUXR"/>
    <property type="match status" value="1"/>
</dbReference>
<sequence length="125" mass="13199">MAGGAGAAGFLIKDAEPDEIIRAVRAAHHGGSLLSPSVTTRVIGTFARPGGTARVESRHPRLDDLTEREREVLALIAEGLNNDELAARLVISKATARTHVGNILSKLGARDRAQLVVIAYRSGIV</sequence>
<keyword evidence="3" id="KW-0804">Transcription</keyword>
<dbReference type="Pfam" id="PF00196">
    <property type="entry name" value="GerE"/>
    <property type="match status" value="1"/>
</dbReference>
<keyword evidence="1" id="KW-0805">Transcription regulation</keyword>
<dbReference type="SUPFAM" id="SSF46894">
    <property type="entry name" value="C-terminal effector domain of the bipartite response regulators"/>
    <property type="match status" value="1"/>
</dbReference>
<keyword evidence="2" id="KW-0238">DNA-binding</keyword>
<accession>A0A1Q2CXQ6</accession>
<dbReference type="InterPro" id="IPR039420">
    <property type="entry name" value="WalR-like"/>
</dbReference>
<evidence type="ECO:0000313" key="5">
    <source>
        <dbReference type="EMBL" id="AQP50925.1"/>
    </source>
</evidence>
<dbReference type="GO" id="GO:0006355">
    <property type="term" value="P:regulation of DNA-templated transcription"/>
    <property type="evidence" value="ECO:0007669"/>
    <property type="project" value="InterPro"/>
</dbReference>
<reference evidence="5 6" key="1">
    <citation type="journal article" date="2008" name="Int. J. Syst. Evol. Microbiol.">
        <title>Tessaracoccus flavescens sp. nov., isolated from marine sediment.</title>
        <authorList>
            <person name="Lee D.W."/>
            <person name="Lee S.D."/>
        </authorList>
    </citation>
    <scope>NUCLEOTIDE SEQUENCE [LARGE SCALE GENOMIC DNA]</scope>
    <source>
        <strain evidence="5 6">SST-39T</strain>
    </source>
</reference>
<dbReference type="PANTHER" id="PTHR43214">
    <property type="entry name" value="TWO-COMPONENT RESPONSE REGULATOR"/>
    <property type="match status" value="1"/>
</dbReference>
<dbReference type="STRING" id="399497.BW733_08885"/>